<reference evidence="1" key="2">
    <citation type="submission" date="2022-08" db="EMBL/GenBank/DDBJ databases">
        <authorList>
            <person name="Poehlein A."/>
            <person name="Guzman J."/>
            <person name="Daniel R."/>
            <person name="Vilcinskas A."/>
        </authorList>
    </citation>
    <scope>NUCLEOTIDE SEQUENCE</scope>
    <source>
        <strain evidence="1">G314FT</strain>
    </source>
</reference>
<reference evidence="1" key="1">
    <citation type="submission" date="2022-08" db="EMBL/GenBank/DDBJ databases">
        <title>Genome sequence of Vagococcus luciliae DSM 112651.</title>
        <authorList>
            <person name="Juan G."/>
            <person name="Anja P."/>
            <person name="Rolf D."/>
            <person name="Kampfer P."/>
            <person name="Vilcinskas A."/>
        </authorList>
    </citation>
    <scope>NUCLEOTIDE SEQUENCE</scope>
    <source>
        <strain evidence="1">G314FT</strain>
    </source>
</reference>
<evidence type="ECO:0000313" key="2">
    <source>
        <dbReference type="Proteomes" id="UP001058273"/>
    </source>
</evidence>
<dbReference type="Proteomes" id="UP001058273">
    <property type="component" value="Chromosome"/>
</dbReference>
<organism evidence="1 2">
    <name type="scientific">Vagococcus luciliae</name>
    <dbReference type="NCBI Taxonomy" id="2920380"/>
    <lineage>
        <taxon>Bacteria</taxon>
        <taxon>Bacillati</taxon>
        <taxon>Bacillota</taxon>
        <taxon>Bacilli</taxon>
        <taxon>Lactobacillales</taxon>
        <taxon>Enterococcaceae</taxon>
        <taxon>Vagococcus</taxon>
    </lineage>
</organism>
<sequence>MNRLYDRVNRCNSVKQLSHILMIRTKYEQMSYLNILDGNKYQEAAHGIYDLYLNHSLDRKVRMKKMEKLSFSVVILLILFYRRDNQIECNSWNDIANDNIEDEFLEVLKSKFKGYSLEEMNQMNDVFHQIKLPMIDFY</sequence>
<keyword evidence="2" id="KW-1185">Reference proteome</keyword>
<gene>
    <name evidence="1" type="ORF">G314FT_09680</name>
</gene>
<name>A0ABY5NZ13_9ENTE</name>
<evidence type="ECO:0008006" key="3">
    <source>
        <dbReference type="Google" id="ProtNLM"/>
    </source>
</evidence>
<protein>
    <recommendedName>
        <fullName evidence="3">PRD domain-containing protein</fullName>
    </recommendedName>
</protein>
<dbReference type="EMBL" id="CP102451">
    <property type="protein sequence ID" value="UUV98814.1"/>
    <property type="molecule type" value="Genomic_DNA"/>
</dbReference>
<proteinExistence type="predicted"/>
<accession>A0ABY5NZ13</accession>
<evidence type="ECO:0000313" key="1">
    <source>
        <dbReference type="EMBL" id="UUV98814.1"/>
    </source>
</evidence>